<evidence type="ECO:0000256" key="2">
    <source>
        <dbReference type="ARBA" id="ARBA00007362"/>
    </source>
</evidence>
<comment type="similarity">
    <text evidence="2">Belongs to the EamA transporter family.</text>
</comment>
<name>A0A1G9YUL2_ALLAB</name>
<evidence type="ECO:0000313" key="8">
    <source>
        <dbReference type="EMBL" id="SDN12858.1"/>
    </source>
</evidence>
<dbReference type="SUPFAM" id="SSF103481">
    <property type="entry name" value="Multidrug resistance efflux transporter EmrE"/>
    <property type="match status" value="2"/>
</dbReference>
<evidence type="ECO:0000256" key="1">
    <source>
        <dbReference type="ARBA" id="ARBA00004141"/>
    </source>
</evidence>
<feature type="transmembrane region" description="Helical" evidence="6">
    <location>
        <begin position="125"/>
        <end position="142"/>
    </location>
</feature>
<keyword evidence="5 6" id="KW-0472">Membrane</keyword>
<protein>
    <submittedName>
        <fullName evidence="8">Permease of the drug/metabolite transporter (DMT) superfamily</fullName>
    </submittedName>
</protein>
<keyword evidence="3 6" id="KW-0812">Transmembrane</keyword>
<feature type="transmembrane region" description="Helical" evidence="6">
    <location>
        <begin position="242"/>
        <end position="263"/>
    </location>
</feature>
<feature type="domain" description="EamA" evidence="7">
    <location>
        <begin position="13"/>
        <end position="139"/>
    </location>
</feature>
<feature type="transmembrane region" description="Helical" evidence="6">
    <location>
        <begin position="216"/>
        <end position="235"/>
    </location>
</feature>
<reference evidence="8 9" key="1">
    <citation type="submission" date="2016-10" db="EMBL/GenBank/DDBJ databases">
        <authorList>
            <person name="de Groot N.N."/>
        </authorList>
    </citation>
    <scope>NUCLEOTIDE SEQUENCE [LARGE SCALE GENOMIC DNA]</scope>
    <source>
        <strain evidence="8 9">DSM 44149</strain>
    </source>
</reference>
<sequence length="309" mass="31624">MTSSGSLIRIGVLGLLWGSSFLWIELALRALSPVQIVFVRVGLGALVLVAICKAMKLSLPRGGRTWLHLGVAALFANVLPFILFGVGQQTVDSSMAGVLNATTPLWTLLISVTIGQEKAFGPLRVLGLVLGFAGVMLIFAPWRDGAGSALPGSIAILVAALSYGIGAVYVGHNLSGKGMSPTSTAAGQMLMATALTGIAIPVGGLQPVHWEVTSGLVAAAILGVFGTGLSFMLFVRLIADEGATATSTVTYLMPVVSVALGAIVLGEELTLRVVLGMLVVLGGVMLTRPRRAKAPIAVPSAETAKATSG</sequence>
<dbReference type="eggNOG" id="COG0697">
    <property type="taxonomic scope" value="Bacteria"/>
</dbReference>
<dbReference type="InterPro" id="IPR050638">
    <property type="entry name" value="AA-Vitamin_Transporters"/>
</dbReference>
<feature type="transmembrane region" description="Helical" evidence="6">
    <location>
        <begin position="7"/>
        <end position="24"/>
    </location>
</feature>
<evidence type="ECO:0000256" key="4">
    <source>
        <dbReference type="ARBA" id="ARBA00022989"/>
    </source>
</evidence>
<feature type="domain" description="EamA" evidence="7">
    <location>
        <begin position="151"/>
        <end position="287"/>
    </location>
</feature>
<evidence type="ECO:0000313" key="9">
    <source>
        <dbReference type="Proteomes" id="UP000183376"/>
    </source>
</evidence>
<evidence type="ECO:0000256" key="5">
    <source>
        <dbReference type="ARBA" id="ARBA00023136"/>
    </source>
</evidence>
<dbReference type="AlphaFoldDB" id="A0A1G9YUL2"/>
<dbReference type="OrthoDB" id="5242975at2"/>
<evidence type="ECO:0000256" key="6">
    <source>
        <dbReference type="SAM" id="Phobius"/>
    </source>
</evidence>
<feature type="transmembrane region" description="Helical" evidence="6">
    <location>
        <begin position="93"/>
        <end position="113"/>
    </location>
</feature>
<dbReference type="RefSeq" id="WP_030427474.1">
    <property type="nucleotide sequence ID" value="NZ_JOEF01000002.1"/>
</dbReference>
<evidence type="ECO:0000256" key="3">
    <source>
        <dbReference type="ARBA" id="ARBA00022692"/>
    </source>
</evidence>
<accession>A0A1G9YUL2</accession>
<proteinExistence type="inferred from homology"/>
<feature type="transmembrane region" description="Helical" evidence="6">
    <location>
        <begin position="269"/>
        <end position="287"/>
    </location>
</feature>
<feature type="transmembrane region" description="Helical" evidence="6">
    <location>
        <begin position="66"/>
        <end position="87"/>
    </location>
</feature>
<dbReference type="InterPro" id="IPR037185">
    <property type="entry name" value="EmrE-like"/>
</dbReference>
<dbReference type="InterPro" id="IPR000620">
    <property type="entry name" value="EamA_dom"/>
</dbReference>
<feature type="transmembrane region" description="Helical" evidence="6">
    <location>
        <begin position="36"/>
        <end position="54"/>
    </location>
</feature>
<comment type="subcellular location">
    <subcellularLocation>
        <location evidence="1">Membrane</location>
        <topology evidence="1">Multi-pass membrane protein</topology>
    </subcellularLocation>
</comment>
<feature type="transmembrane region" description="Helical" evidence="6">
    <location>
        <begin position="190"/>
        <end position="210"/>
    </location>
</feature>
<organism evidence="8 9">
    <name type="scientific">Allokutzneria albata</name>
    <name type="common">Kibdelosporangium albatum</name>
    <dbReference type="NCBI Taxonomy" id="211114"/>
    <lineage>
        <taxon>Bacteria</taxon>
        <taxon>Bacillati</taxon>
        <taxon>Actinomycetota</taxon>
        <taxon>Actinomycetes</taxon>
        <taxon>Pseudonocardiales</taxon>
        <taxon>Pseudonocardiaceae</taxon>
        <taxon>Allokutzneria</taxon>
    </lineage>
</organism>
<gene>
    <name evidence="8" type="ORF">SAMN04489726_5064</name>
</gene>
<dbReference type="STRING" id="211114.SAMN04489726_5064"/>
<evidence type="ECO:0000259" key="7">
    <source>
        <dbReference type="Pfam" id="PF00892"/>
    </source>
</evidence>
<dbReference type="PANTHER" id="PTHR32322">
    <property type="entry name" value="INNER MEMBRANE TRANSPORTER"/>
    <property type="match status" value="1"/>
</dbReference>
<keyword evidence="4 6" id="KW-1133">Transmembrane helix</keyword>
<dbReference type="Pfam" id="PF00892">
    <property type="entry name" value="EamA"/>
    <property type="match status" value="2"/>
</dbReference>
<feature type="transmembrane region" description="Helical" evidence="6">
    <location>
        <begin position="148"/>
        <end position="170"/>
    </location>
</feature>
<dbReference type="GO" id="GO:0016020">
    <property type="term" value="C:membrane"/>
    <property type="evidence" value="ECO:0007669"/>
    <property type="project" value="UniProtKB-SubCell"/>
</dbReference>
<dbReference type="EMBL" id="LT629701">
    <property type="protein sequence ID" value="SDN12858.1"/>
    <property type="molecule type" value="Genomic_DNA"/>
</dbReference>
<keyword evidence="9" id="KW-1185">Reference proteome</keyword>
<dbReference type="PANTHER" id="PTHR32322:SF9">
    <property type="entry name" value="AMINO-ACID METABOLITE EFFLUX PUMP-RELATED"/>
    <property type="match status" value="1"/>
</dbReference>
<dbReference type="Proteomes" id="UP000183376">
    <property type="component" value="Chromosome I"/>
</dbReference>